<dbReference type="EMBL" id="JAAKZX010000090">
    <property type="protein sequence ID" value="NGO45411.1"/>
    <property type="molecule type" value="Genomic_DNA"/>
</dbReference>
<dbReference type="SMART" id="SM00306">
    <property type="entry name" value="HintN"/>
    <property type="match status" value="1"/>
</dbReference>
<sequence>MGKFKALEKAYDSLRLLKRTCTKCFPPGTKVLMGDGSRKNIEDVHPGDQVLATDPVSGRTAVRKVTRQIVTEDDKHFNELTIATRAGPEKLTAAHEHPFWSPSQQNWVGTWRCRPRSPPTR</sequence>
<protein>
    <recommendedName>
        <fullName evidence="1">Hint domain-containing protein</fullName>
    </recommendedName>
</protein>
<comment type="caution">
    <text evidence="2">The sequence shown here is derived from an EMBL/GenBank/DDBJ whole genome shotgun (WGS) entry which is preliminary data.</text>
</comment>
<feature type="domain" description="Hint" evidence="1">
    <location>
        <begin position="22"/>
        <end position="119"/>
    </location>
</feature>
<name>A0ABX0DU46_9ACTN</name>
<evidence type="ECO:0000313" key="2">
    <source>
        <dbReference type="EMBL" id="NGO45411.1"/>
    </source>
</evidence>
<evidence type="ECO:0000259" key="1">
    <source>
        <dbReference type="SMART" id="SM00306"/>
    </source>
</evidence>
<reference evidence="2 3" key="1">
    <citation type="submission" date="2020-02" db="EMBL/GenBank/DDBJ databases">
        <title>Whole-genome analyses of novel actinobacteria.</title>
        <authorList>
            <person name="Sahin N."/>
            <person name="Tokatli A."/>
        </authorList>
    </citation>
    <scope>NUCLEOTIDE SEQUENCE [LARGE SCALE GENOMIC DNA]</scope>
    <source>
        <strain evidence="2 3">YC419</strain>
    </source>
</reference>
<dbReference type="InterPro" id="IPR001767">
    <property type="entry name" value="Hedgehog_Hint"/>
</dbReference>
<dbReference type="RefSeq" id="WP_165341970.1">
    <property type="nucleotide sequence ID" value="NZ_JAAKZX010000090.1"/>
</dbReference>
<organism evidence="2 3">
    <name type="scientific">Streptomyces ureilyticus</name>
    <dbReference type="NCBI Taxonomy" id="1775131"/>
    <lineage>
        <taxon>Bacteria</taxon>
        <taxon>Bacillati</taxon>
        <taxon>Actinomycetota</taxon>
        <taxon>Actinomycetes</taxon>
        <taxon>Kitasatosporales</taxon>
        <taxon>Streptomycetaceae</taxon>
        <taxon>Streptomyces</taxon>
    </lineage>
</organism>
<dbReference type="Gene3D" id="2.170.16.10">
    <property type="entry name" value="Hedgehog/Intein (Hint) domain"/>
    <property type="match status" value="1"/>
</dbReference>
<keyword evidence="3" id="KW-1185">Reference proteome</keyword>
<gene>
    <name evidence="2" type="ORF">G6048_25795</name>
</gene>
<dbReference type="SUPFAM" id="SSF51294">
    <property type="entry name" value="Hedgehog/intein (Hint) domain"/>
    <property type="match status" value="1"/>
</dbReference>
<dbReference type="Pfam" id="PF01079">
    <property type="entry name" value="Hint"/>
    <property type="match status" value="1"/>
</dbReference>
<dbReference type="InterPro" id="IPR036844">
    <property type="entry name" value="Hint_dom_sf"/>
</dbReference>
<accession>A0ABX0DU46</accession>
<evidence type="ECO:0000313" key="3">
    <source>
        <dbReference type="Proteomes" id="UP001518140"/>
    </source>
</evidence>
<dbReference type="Proteomes" id="UP001518140">
    <property type="component" value="Unassembled WGS sequence"/>
</dbReference>
<dbReference type="CDD" id="cd00081">
    <property type="entry name" value="Hint"/>
    <property type="match status" value="1"/>
</dbReference>
<proteinExistence type="predicted"/>
<dbReference type="InterPro" id="IPR003587">
    <property type="entry name" value="Hint_dom_N"/>
</dbReference>